<name>A0A2A4FS85_9SPHN</name>
<evidence type="ECO:0000256" key="13">
    <source>
        <dbReference type="PROSITE-ProRule" id="PRU10144"/>
    </source>
</evidence>
<evidence type="ECO:0000256" key="12">
    <source>
        <dbReference type="PROSITE-ProRule" id="PRU01360"/>
    </source>
</evidence>
<feature type="domain" description="TonB-dependent receptor plug" evidence="17">
    <location>
        <begin position="57"/>
        <end position="163"/>
    </location>
</feature>
<feature type="domain" description="TonB-dependent receptor-like beta-barrel" evidence="16">
    <location>
        <begin position="269"/>
        <end position="708"/>
    </location>
</feature>
<dbReference type="EMBL" id="NWUF01000026">
    <property type="protein sequence ID" value="PCE40566.1"/>
    <property type="molecule type" value="Genomic_DNA"/>
</dbReference>
<dbReference type="AlphaFoldDB" id="A0A2A4FS85"/>
<keyword evidence="6 15" id="KW-0732">Signal</keyword>
<dbReference type="GO" id="GO:0006826">
    <property type="term" value="P:iron ion transport"/>
    <property type="evidence" value="ECO:0007669"/>
    <property type="project" value="UniProtKB-KW"/>
</dbReference>
<evidence type="ECO:0000256" key="2">
    <source>
        <dbReference type="ARBA" id="ARBA00022448"/>
    </source>
</evidence>
<keyword evidence="3 12" id="KW-1134">Transmembrane beta strand</keyword>
<dbReference type="PROSITE" id="PS01156">
    <property type="entry name" value="TONB_DEPENDENT_REC_2"/>
    <property type="match status" value="1"/>
</dbReference>
<evidence type="ECO:0000259" key="17">
    <source>
        <dbReference type="Pfam" id="PF07715"/>
    </source>
</evidence>
<keyword evidence="2 12" id="KW-0813">Transport</keyword>
<evidence type="ECO:0000256" key="8">
    <source>
        <dbReference type="ARBA" id="ARBA00023065"/>
    </source>
</evidence>
<reference evidence="18 19" key="1">
    <citation type="submission" date="2017-09" db="EMBL/GenBank/DDBJ databases">
        <title>The Catabolism of 3,6-Dichlorosalicylic acid is Initiated by the Cytochrome P450 Monooxygenase DsmABC in Rhizorhabdus dicambivorans Ndbn-20.</title>
        <authorList>
            <person name="Na L."/>
        </authorList>
    </citation>
    <scope>NUCLEOTIDE SEQUENCE [LARGE SCALE GENOMIC DNA]</scope>
    <source>
        <strain evidence="18 19">Ndbn-20m</strain>
    </source>
</reference>
<feature type="short sequence motif" description="TonB C-terminal box" evidence="13">
    <location>
        <begin position="725"/>
        <end position="742"/>
    </location>
</feature>
<comment type="subcellular location">
    <subcellularLocation>
        <location evidence="1 12">Cell outer membrane</location>
        <topology evidence="1 12">Multi-pass membrane protein</topology>
    </subcellularLocation>
</comment>
<dbReference type="InterPro" id="IPR000531">
    <property type="entry name" value="Beta-barrel_TonB"/>
</dbReference>
<accession>A0A2A4FS85</accession>
<dbReference type="Pfam" id="PF00593">
    <property type="entry name" value="TonB_dep_Rec_b-barrel"/>
    <property type="match status" value="1"/>
</dbReference>
<keyword evidence="7" id="KW-0408">Iron</keyword>
<dbReference type="PANTHER" id="PTHR32552">
    <property type="entry name" value="FERRICHROME IRON RECEPTOR-RELATED"/>
    <property type="match status" value="1"/>
</dbReference>
<dbReference type="KEGG" id="rdi:CMV14_07585"/>
<keyword evidence="4" id="KW-0410">Iron transport</keyword>
<evidence type="ECO:0000256" key="1">
    <source>
        <dbReference type="ARBA" id="ARBA00004571"/>
    </source>
</evidence>
<comment type="similarity">
    <text evidence="12 14">Belongs to the TonB-dependent receptor family.</text>
</comment>
<dbReference type="Gene3D" id="2.40.170.20">
    <property type="entry name" value="TonB-dependent receptor, beta-barrel domain"/>
    <property type="match status" value="1"/>
</dbReference>
<dbReference type="RefSeq" id="WP_083216045.1">
    <property type="nucleotide sequence ID" value="NZ_CP023449.1"/>
</dbReference>
<evidence type="ECO:0000256" key="5">
    <source>
        <dbReference type="ARBA" id="ARBA00022692"/>
    </source>
</evidence>
<evidence type="ECO:0000256" key="11">
    <source>
        <dbReference type="ARBA" id="ARBA00023237"/>
    </source>
</evidence>
<protein>
    <submittedName>
        <fullName evidence="18">TonB-dependent receptor</fullName>
    </submittedName>
</protein>
<evidence type="ECO:0000256" key="6">
    <source>
        <dbReference type="ARBA" id="ARBA00022729"/>
    </source>
</evidence>
<feature type="signal peptide" evidence="15">
    <location>
        <begin position="1"/>
        <end position="22"/>
    </location>
</feature>
<dbReference type="Pfam" id="PF07715">
    <property type="entry name" value="Plug"/>
    <property type="match status" value="1"/>
</dbReference>
<organism evidence="18 19">
    <name type="scientific">Rhizorhabdus dicambivorans</name>
    <dbReference type="NCBI Taxonomy" id="1850238"/>
    <lineage>
        <taxon>Bacteria</taxon>
        <taxon>Pseudomonadati</taxon>
        <taxon>Pseudomonadota</taxon>
        <taxon>Alphaproteobacteria</taxon>
        <taxon>Sphingomonadales</taxon>
        <taxon>Sphingomonadaceae</taxon>
        <taxon>Rhizorhabdus</taxon>
    </lineage>
</organism>
<dbReference type="InterPro" id="IPR010917">
    <property type="entry name" value="TonB_rcpt_CS"/>
</dbReference>
<dbReference type="PANTHER" id="PTHR32552:SF81">
    <property type="entry name" value="TONB-DEPENDENT OUTER MEMBRANE RECEPTOR"/>
    <property type="match status" value="1"/>
</dbReference>
<comment type="caution">
    <text evidence="18">The sequence shown here is derived from an EMBL/GenBank/DDBJ whole genome shotgun (WGS) entry which is preliminary data.</text>
</comment>
<evidence type="ECO:0000256" key="7">
    <source>
        <dbReference type="ARBA" id="ARBA00023004"/>
    </source>
</evidence>
<proteinExistence type="inferred from homology"/>
<evidence type="ECO:0000256" key="14">
    <source>
        <dbReference type="RuleBase" id="RU003357"/>
    </source>
</evidence>
<dbReference type="InterPro" id="IPR036942">
    <property type="entry name" value="Beta-barrel_TonB_sf"/>
</dbReference>
<evidence type="ECO:0000256" key="15">
    <source>
        <dbReference type="SAM" id="SignalP"/>
    </source>
</evidence>
<dbReference type="OrthoDB" id="7463630at2"/>
<evidence type="ECO:0000313" key="18">
    <source>
        <dbReference type="EMBL" id="PCE40566.1"/>
    </source>
</evidence>
<evidence type="ECO:0000256" key="9">
    <source>
        <dbReference type="ARBA" id="ARBA00023077"/>
    </source>
</evidence>
<keyword evidence="9 14" id="KW-0798">TonB box</keyword>
<feature type="chain" id="PRO_5012743001" evidence="15">
    <location>
        <begin position="23"/>
        <end position="742"/>
    </location>
</feature>
<keyword evidence="8" id="KW-0406">Ion transport</keyword>
<evidence type="ECO:0000256" key="4">
    <source>
        <dbReference type="ARBA" id="ARBA00022496"/>
    </source>
</evidence>
<evidence type="ECO:0000256" key="10">
    <source>
        <dbReference type="ARBA" id="ARBA00023136"/>
    </source>
</evidence>
<gene>
    <name evidence="18" type="ORF">COO09_19775</name>
</gene>
<keyword evidence="18" id="KW-0675">Receptor</keyword>
<keyword evidence="5 12" id="KW-0812">Transmembrane</keyword>
<dbReference type="GO" id="GO:0009279">
    <property type="term" value="C:cell outer membrane"/>
    <property type="evidence" value="ECO:0007669"/>
    <property type="project" value="UniProtKB-SubCell"/>
</dbReference>
<keyword evidence="11 12" id="KW-0998">Cell outer membrane</keyword>
<keyword evidence="10 12" id="KW-0472">Membrane</keyword>
<dbReference type="InterPro" id="IPR039426">
    <property type="entry name" value="TonB-dep_rcpt-like"/>
</dbReference>
<dbReference type="PROSITE" id="PS52016">
    <property type="entry name" value="TONB_DEPENDENT_REC_3"/>
    <property type="match status" value="1"/>
</dbReference>
<dbReference type="Proteomes" id="UP000218934">
    <property type="component" value="Unassembled WGS sequence"/>
</dbReference>
<sequence>MNSSSLVVLALAMAGAAFPASAQTVNSSAGSTAPAAEDDDAVRDIVVTAAKRGSESLQKVPIAISAYSGADLAKASIQDVASIDMKSPGLIFTLDSGSIQPFIRGIGVIFANPGLEAPVAVYVDDVYIQNSYTGNFDLFDASSVQTLKGPQGTLYGRNATGGAILIENNKPVMENTGSISAELGNLAHRRVEPMLNMKLSDVFAVRVAGLYSHEKGWIRNPVTGLRFNGHENYAVRGKALYDNDRFTALLSGEYTETKTRAGLRQAFIGSPLCFACNLFGSTPPPGKYETYQNSQGVAKIKNFFGSLHLDAQLSDTLDLSSVTGYRHLDGAGLGSDEGMFGGAPAGRSIAILNALVNEVSGDYYQQEFRVTSHFDGPLNFLAGISGAHSSEVLDYQINGAAFRGLTQRTRNRLKTDTASAFLELYYDLSAQLRLTAGGRYNYDKKRSLSTPSGIAAGPDFRYRTSSKNATPRIVLEYKPDGDQNYYASYQSGFKSGGFNFPAFANNPNDTLKPEKVNSWELGAKNRFLDGRLRTNLALFYYRYKAIQVSIVDPLRGSLKANIGNARGYGAEFDMQFAPTDIITFGAGYGYLNAEYTRYPNVRLIGPGVANPATGSGAATTIVNGAGSPLQRSPKHTLYGSVELHFPMSDAWDARLNATARYTSSYIFNPLAGGPLRLDRQKGFTMVNMTGSVGQTEDGVRVGFYIDNLFDTFYVDNASTNAFGAYRGPAKPRTYGLTASYAF</sequence>
<dbReference type="InterPro" id="IPR012910">
    <property type="entry name" value="Plug_dom"/>
</dbReference>
<dbReference type="SUPFAM" id="SSF56935">
    <property type="entry name" value="Porins"/>
    <property type="match status" value="1"/>
</dbReference>
<keyword evidence="19" id="KW-1185">Reference proteome</keyword>
<evidence type="ECO:0000259" key="16">
    <source>
        <dbReference type="Pfam" id="PF00593"/>
    </source>
</evidence>
<evidence type="ECO:0000313" key="19">
    <source>
        <dbReference type="Proteomes" id="UP000218934"/>
    </source>
</evidence>
<evidence type="ECO:0000256" key="3">
    <source>
        <dbReference type="ARBA" id="ARBA00022452"/>
    </source>
</evidence>
<dbReference type="CDD" id="cd01347">
    <property type="entry name" value="ligand_gated_channel"/>
    <property type="match status" value="1"/>
</dbReference>